<gene>
    <name evidence="2" type="ORF">CEW88_13105</name>
</gene>
<evidence type="ECO:0000313" key="3">
    <source>
        <dbReference type="Proteomes" id="UP000244915"/>
    </source>
</evidence>
<dbReference type="AlphaFoldDB" id="A0A2U8HFY8"/>
<protein>
    <submittedName>
        <fullName evidence="2">Uncharacterized protein</fullName>
    </submittedName>
</protein>
<name>A0A2U8HFY8_9RHOB</name>
<dbReference type="EMBL" id="CP022190">
    <property type="protein sequence ID" value="AWI84733.1"/>
    <property type="molecule type" value="Genomic_DNA"/>
</dbReference>
<evidence type="ECO:0000313" key="2">
    <source>
        <dbReference type="EMBL" id="AWI84733.1"/>
    </source>
</evidence>
<dbReference type="RefSeq" id="WP_108967862.1">
    <property type="nucleotide sequence ID" value="NZ_CP022190.1"/>
</dbReference>
<accession>A0A2U8HFY8</accession>
<organism evidence="2 3">
    <name type="scientific">Alloyangia pacifica</name>
    <dbReference type="NCBI Taxonomy" id="311180"/>
    <lineage>
        <taxon>Bacteria</taxon>
        <taxon>Pseudomonadati</taxon>
        <taxon>Pseudomonadota</taxon>
        <taxon>Alphaproteobacteria</taxon>
        <taxon>Rhodobacterales</taxon>
        <taxon>Roseobacteraceae</taxon>
        <taxon>Alloyangia</taxon>
    </lineage>
</organism>
<sequence>MRDIEILRVSAQLEGEDYAASAEAARKEALKWAKKRAGRALPKAAWDLQDFDLPVGGRSSTAVRIENDALDLWALRTEDPDKNVAGRVWSTEIVIGGEVGGRPYVSLRLIVSTTEPDFTIEPHVPGPVLQMIEAPGLVRGARQLFAEPVTIQTENDAEDLCDHLEDGERRLPIFVVAMPEIGDQSHMDTAVLAKAVAGLARIVLVPAELTWVLTKRFGKHRSVFNGGVRAYMRGFSATDDPFRHRLFLEADLRKTDGGSACVRSLRALAAEVSISETRLGKDVLDFAAVRSASRKLRKTDLSNQAAPDEELLKTAEELVESLEKQVEEKDKEIDGYIAEVQAAEDRAQAAEQENRSLLFRVRQLQAALAEGVETPTEEPPLPQKWSEFTDWLDQTYPDKVLLTPAARRMARSPEFEDVTQVARAIAWLATVQHERRINGGGSLRDVPIENGILNSPCGGDTYSADWKGRRYDVDWHVKNGGNVRDPKRCLRIYYFWVDETHQTVIDHLPAHRRTSAT</sequence>
<keyword evidence="1" id="KW-0175">Coiled coil</keyword>
<dbReference type="OrthoDB" id="7338316at2"/>
<feature type="coiled-coil region" evidence="1">
    <location>
        <begin position="312"/>
        <end position="367"/>
    </location>
</feature>
<dbReference type="Proteomes" id="UP000244915">
    <property type="component" value="Chromosome 2"/>
</dbReference>
<dbReference type="KEGG" id="ypac:CEW88_13105"/>
<evidence type="ECO:0000256" key="1">
    <source>
        <dbReference type="SAM" id="Coils"/>
    </source>
</evidence>
<proteinExistence type="predicted"/>
<reference evidence="2 3" key="1">
    <citation type="submission" date="2017-06" db="EMBL/GenBank/DDBJ databases">
        <title>Yangia sp. YSBP01 complete genome sequence.</title>
        <authorList>
            <person name="Woo J.-H."/>
            <person name="Kim H.-S."/>
        </authorList>
    </citation>
    <scope>NUCLEOTIDE SEQUENCE [LARGE SCALE GENOMIC DNA]</scope>
    <source>
        <strain evidence="2 3">YSBP01</strain>
    </source>
</reference>